<organism evidence="2 3">
    <name type="scientific">Branchiostoma lanceolatum</name>
    <name type="common">Common lancelet</name>
    <name type="synonym">Amphioxus lanceolatum</name>
    <dbReference type="NCBI Taxonomy" id="7740"/>
    <lineage>
        <taxon>Eukaryota</taxon>
        <taxon>Metazoa</taxon>
        <taxon>Chordata</taxon>
        <taxon>Cephalochordata</taxon>
        <taxon>Leptocardii</taxon>
        <taxon>Amphioxiformes</taxon>
        <taxon>Branchiostomatidae</taxon>
        <taxon>Branchiostoma</taxon>
    </lineage>
</organism>
<evidence type="ECO:0000256" key="1">
    <source>
        <dbReference type="SAM" id="MobiDB-lite"/>
    </source>
</evidence>
<gene>
    <name evidence="2" type="primary">Hypp3348</name>
    <name evidence="2" type="ORF">BLAG_LOCUS19986</name>
</gene>
<evidence type="ECO:0000313" key="3">
    <source>
        <dbReference type="Proteomes" id="UP000838412"/>
    </source>
</evidence>
<name>A0A8K0A252_BRALA</name>
<accession>A0A8K0A252</accession>
<dbReference type="OrthoDB" id="10574156at2759"/>
<dbReference type="AlphaFoldDB" id="A0A8K0A252"/>
<dbReference type="Proteomes" id="UP000838412">
    <property type="component" value="Chromosome 5"/>
</dbReference>
<dbReference type="EMBL" id="OV696690">
    <property type="protein sequence ID" value="CAH1266383.1"/>
    <property type="molecule type" value="Genomic_DNA"/>
</dbReference>
<keyword evidence="3" id="KW-1185">Reference proteome</keyword>
<protein>
    <submittedName>
        <fullName evidence="2">Hypp3348 protein</fullName>
    </submittedName>
</protein>
<feature type="region of interest" description="Disordered" evidence="1">
    <location>
        <begin position="145"/>
        <end position="169"/>
    </location>
</feature>
<reference evidence="2" key="1">
    <citation type="submission" date="2022-01" db="EMBL/GenBank/DDBJ databases">
        <authorList>
            <person name="Braso-Vives M."/>
        </authorList>
    </citation>
    <scope>NUCLEOTIDE SEQUENCE</scope>
</reference>
<proteinExistence type="predicted"/>
<evidence type="ECO:0000313" key="2">
    <source>
        <dbReference type="EMBL" id="CAH1266383.1"/>
    </source>
</evidence>
<sequence>MYAAVATDVLQVMRAGHQLIPNRMYGGRDLRIPDQSDPQEMMANQAECITVESYAEARLSRIEAITSQDFGVQCLRREENTHTYTYVKDDVHSARQIVEAHREHHYVNEEGRYETIPNELGCTGVEPYAEIGLSDIAARVTTVQGSGEYGGDAPDHLHEEYTEQPQTSM</sequence>